<evidence type="ECO:0000256" key="5">
    <source>
        <dbReference type="ARBA" id="ARBA00020973"/>
    </source>
</evidence>
<proteinExistence type="inferred from homology"/>
<comment type="subunit">
    <text evidence="4">Component of the conserved oligomeric Golgi complex which is composed of eight different subunits and is required for normal Golgi morphology and localization.</text>
</comment>
<feature type="domain" description="HTH La-type RNA-binding" evidence="14">
    <location>
        <begin position="22"/>
        <end position="113"/>
    </location>
</feature>
<evidence type="ECO:0000256" key="10">
    <source>
        <dbReference type="ARBA" id="ARBA00023136"/>
    </source>
</evidence>
<dbReference type="PANTHER" id="PTHR21506:SF0">
    <property type="entry name" value="CONSERVED OLIGOMERIC GOLGI COMPLEX SUBUNIT 6"/>
    <property type="match status" value="1"/>
</dbReference>
<dbReference type="Pfam" id="PF06419">
    <property type="entry name" value="COG6_N"/>
    <property type="match status" value="1"/>
</dbReference>
<keyword evidence="6 13" id="KW-0813">Transport</keyword>
<evidence type="ECO:0000256" key="11">
    <source>
        <dbReference type="ARBA" id="ARBA00031348"/>
    </source>
</evidence>
<keyword evidence="9 13" id="KW-0333">Golgi apparatus</keyword>
<evidence type="ECO:0000256" key="4">
    <source>
        <dbReference type="ARBA" id="ARBA00011166"/>
    </source>
</evidence>
<dbReference type="SMART" id="SM01087">
    <property type="entry name" value="COG6"/>
    <property type="match status" value="1"/>
</dbReference>
<keyword evidence="16" id="KW-1185">Reference proteome</keyword>
<keyword evidence="7 12" id="KW-0694">RNA-binding</keyword>
<evidence type="ECO:0000256" key="6">
    <source>
        <dbReference type="ARBA" id="ARBA00022448"/>
    </source>
</evidence>
<evidence type="ECO:0000256" key="9">
    <source>
        <dbReference type="ARBA" id="ARBA00023034"/>
    </source>
</evidence>
<evidence type="ECO:0000256" key="12">
    <source>
        <dbReference type="PROSITE-ProRule" id="PRU00332"/>
    </source>
</evidence>
<dbReference type="GO" id="GO:0006891">
    <property type="term" value="P:intra-Golgi vesicle-mediated transport"/>
    <property type="evidence" value="ECO:0007669"/>
    <property type="project" value="UniProtKB-UniRule"/>
</dbReference>
<keyword evidence="8 13" id="KW-0653">Protein transport</keyword>
<dbReference type="Pfam" id="PF20653">
    <property type="entry name" value="COG6_C"/>
    <property type="match status" value="1"/>
</dbReference>
<dbReference type="AlphaFoldDB" id="A0AAV8VFL8"/>
<dbReference type="InterPro" id="IPR010490">
    <property type="entry name" value="COG6"/>
</dbReference>
<evidence type="ECO:0000256" key="2">
    <source>
        <dbReference type="ARBA" id="ARBA00004395"/>
    </source>
</evidence>
<dbReference type="GO" id="GO:0015031">
    <property type="term" value="P:protein transport"/>
    <property type="evidence" value="ECO:0007669"/>
    <property type="project" value="UniProtKB-KW"/>
</dbReference>
<evidence type="ECO:0000256" key="13">
    <source>
        <dbReference type="RuleBase" id="RU365075"/>
    </source>
</evidence>
<dbReference type="InterPro" id="IPR048368">
    <property type="entry name" value="COG6_N"/>
</dbReference>
<comment type="function">
    <text evidence="1 13">Required for normal Golgi function.</text>
</comment>
<evidence type="ECO:0000313" key="16">
    <source>
        <dbReference type="Proteomes" id="UP001159042"/>
    </source>
</evidence>
<dbReference type="EMBL" id="JANEYG010000106">
    <property type="protein sequence ID" value="KAJ8912949.1"/>
    <property type="molecule type" value="Genomic_DNA"/>
</dbReference>
<organism evidence="15 16">
    <name type="scientific">Exocentrus adspersus</name>
    <dbReference type="NCBI Taxonomy" id="1586481"/>
    <lineage>
        <taxon>Eukaryota</taxon>
        <taxon>Metazoa</taxon>
        <taxon>Ecdysozoa</taxon>
        <taxon>Arthropoda</taxon>
        <taxon>Hexapoda</taxon>
        <taxon>Insecta</taxon>
        <taxon>Pterygota</taxon>
        <taxon>Neoptera</taxon>
        <taxon>Endopterygota</taxon>
        <taxon>Coleoptera</taxon>
        <taxon>Polyphaga</taxon>
        <taxon>Cucujiformia</taxon>
        <taxon>Chrysomeloidea</taxon>
        <taxon>Cerambycidae</taxon>
        <taxon>Lamiinae</taxon>
        <taxon>Acanthocinini</taxon>
        <taxon>Exocentrus</taxon>
    </lineage>
</organism>
<sequence>MIVKKENEYMLSKRFNKVLETELEADEDTLEALKQLSTFYSENTLPSRRDLRSKIEKRSLDININLLSSFSKVKDTFMSIYNDIVEMNRCVDEITCKLQNSKQRSKALLQQTSMLYSGRNKNTVYQKIVSPFLNKVQLSPDESLILYGNQRSSSLTHATFSVLDKIQQIHNYSRILMRCGLQTVALDTMEHMVLHQEEALENIYRWTQNHCRYVDNLELTELIANAMSKLQDRPPLFRYIIDEYCVGRRSILVSAFIDALTKGGPSGKPAPIEMKAHDIQIYVTDMFVWLYKAISVEQQNLLQMLKFCDNIDSDFILDTLIKVCDGICQPLKIRIEKVLGVPTQAVILYSVLNLLRYYKKCICKILPRGSLENTLVNLQNMGEQVFFTTLQQEINNMFIKIESPVRDLVPTPAIHNLLALLRDMLSTANMNDGREIDMKKITQYIIEPLLRCVNEQASHLPALDMSIYTVNCIYDIFTCLSMFEFMDEFLERLQAQADAQIDNLTAEQASFLVANLNIGPIYTILQDSQREPLSTIPGMEPSNLQKFFLKLEQFITSPELTLLPQFDLLLSSKYKRVVEKRSREVVLAIYTQLFEAVNNPQNQYENPSSLCHKTPDELKESILL</sequence>
<dbReference type="PANTHER" id="PTHR21506">
    <property type="entry name" value="COMPONENT OF OLIGOMERIC GOLGI COMPLEX 6"/>
    <property type="match status" value="1"/>
</dbReference>
<evidence type="ECO:0000256" key="8">
    <source>
        <dbReference type="ARBA" id="ARBA00022927"/>
    </source>
</evidence>
<evidence type="ECO:0000256" key="3">
    <source>
        <dbReference type="ARBA" id="ARBA00011023"/>
    </source>
</evidence>
<dbReference type="Proteomes" id="UP001159042">
    <property type="component" value="Unassembled WGS sequence"/>
</dbReference>
<dbReference type="GO" id="GO:0000139">
    <property type="term" value="C:Golgi membrane"/>
    <property type="evidence" value="ECO:0007669"/>
    <property type="project" value="UniProtKB-SubCell"/>
</dbReference>
<reference evidence="15 16" key="1">
    <citation type="journal article" date="2023" name="Insect Mol. Biol.">
        <title>Genome sequencing provides insights into the evolution of gene families encoding plant cell wall-degrading enzymes in longhorned beetles.</title>
        <authorList>
            <person name="Shin N.R."/>
            <person name="Okamura Y."/>
            <person name="Kirsch R."/>
            <person name="Pauchet Y."/>
        </authorList>
    </citation>
    <scope>NUCLEOTIDE SEQUENCE [LARGE SCALE GENOMIC DNA]</scope>
    <source>
        <strain evidence="15">EAD_L_NR</strain>
    </source>
</reference>
<protein>
    <recommendedName>
        <fullName evidence="5 13">Conserved oligomeric Golgi complex subunit 6</fullName>
        <shortName evidence="13">COG complex subunit 6</shortName>
    </recommendedName>
    <alternativeName>
        <fullName evidence="11 13">Component of oligomeric Golgi complex 6</fullName>
    </alternativeName>
</protein>
<name>A0AAV8VFL8_9CUCU</name>
<dbReference type="GO" id="GO:0003723">
    <property type="term" value="F:RNA binding"/>
    <property type="evidence" value="ECO:0007669"/>
    <property type="project" value="UniProtKB-UniRule"/>
</dbReference>
<dbReference type="GO" id="GO:0017119">
    <property type="term" value="C:Golgi transport complex"/>
    <property type="evidence" value="ECO:0007669"/>
    <property type="project" value="UniProtKB-UniRule"/>
</dbReference>
<evidence type="ECO:0000256" key="7">
    <source>
        <dbReference type="ARBA" id="ARBA00022884"/>
    </source>
</evidence>
<evidence type="ECO:0000259" key="14">
    <source>
        <dbReference type="PROSITE" id="PS50961"/>
    </source>
</evidence>
<dbReference type="InterPro" id="IPR048369">
    <property type="entry name" value="COG6_C"/>
</dbReference>
<evidence type="ECO:0000256" key="1">
    <source>
        <dbReference type="ARBA" id="ARBA00003627"/>
    </source>
</evidence>
<evidence type="ECO:0000313" key="15">
    <source>
        <dbReference type="EMBL" id="KAJ8912949.1"/>
    </source>
</evidence>
<comment type="similarity">
    <text evidence="3 13">Belongs to the COG6 family.</text>
</comment>
<dbReference type="PROSITE" id="PS50961">
    <property type="entry name" value="HTH_LA"/>
    <property type="match status" value="1"/>
</dbReference>
<gene>
    <name evidence="15" type="ORF">NQ315_000004</name>
</gene>
<comment type="caution">
    <text evidence="15">The sequence shown here is derived from an EMBL/GenBank/DDBJ whole genome shotgun (WGS) entry which is preliminary data.</text>
</comment>
<comment type="subcellular location">
    <subcellularLocation>
        <location evidence="2 13">Golgi apparatus membrane</location>
        <topology evidence="2 13">Peripheral membrane protein</topology>
    </subcellularLocation>
</comment>
<dbReference type="InterPro" id="IPR006630">
    <property type="entry name" value="La_HTH"/>
</dbReference>
<keyword evidence="10 13" id="KW-0472">Membrane</keyword>
<accession>A0AAV8VFL8</accession>